<evidence type="ECO:0000313" key="5">
    <source>
        <dbReference type="EMBL" id="COV86236.1"/>
    </source>
</evidence>
<evidence type="ECO:0000313" key="3">
    <source>
        <dbReference type="EMBL" id="CNV64591.1"/>
    </source>
</evidence>
<dbReference type="EMBL" id="CSAE01000207">
    <property type="protein sequence ID" value="COV80487.1"/>
    <property type="molecule type" value="Genomic_DNA"/>
</dbReference>
<protein>
    <submittedName>
        <fullName evidence="4">Uncharacterized protein</fullName>
    </submittedName>
</protein>
<keyword evidence="1" id="KW-1133">Transmembrane helix</keyword>
<reference evidence="7 8" key="3">
    <citation type="submission" date="2015-03" db="EMBL/GenBank/DDBJ databases">
        <authorList>
            <consortium name="Pathogen Informatics"/>
        </authorList>
    </citation>
    <scope>NUCLEOTIDE SEQUENCE [LARGE SCALE GENOMIC DNA]</scope>
    <source>
        <strain evidence="2 11">C09601061</strain>
        <strain evidence="3 9">D00501624</strain>
        <strain evidence="5 10">G09801536</strain>
        <strain evidence="7">K00500041</strain>
        <strain evidence="8">N09902308</strain>
    </source>
</reference>
<evidence type="ECO:0000313" key="10">
    <source>
        <dbReference type="Proteomes" id="UP000045842"/>
    </source>
</evidence>
<gene>
    <name evidence="2" type="ORF">ERS007657_01457</name>
    <name evidence="3" type="ORF">ERS007661_02865</name>
    <name evidence="5" type="ORF">ERS007679_02598</name>
    <name evidence="4" type="ORF">ERS007703_02086</name>
    <name evidence="6" type="ORF">ERS007739_05070</name>
</gene>
<dbReference type="Proteomes" id="UP000045842">
    <property type="component" value="Unassembled WGS sequence"/>
</dbReference>
<evidence type="ECO:0000313" key="6">
    <source>
        <dbReference type="EMBL" id="CPB12069.1"/>
    </source>
</evidence>
<reference evidence="4" key="1">
    <citation type="submission" date="2015-03" db="EMBL/GenBank/DDBJ databases">
        <authorList>
            <person name="Murphy D."/>
        </authorList>
    </citation>
    <scope>NUCLEOTIDE SEQUENCE [LARGE SCALE GENOMIC DNA]</scope>
    <source>
        <strain evidence="4">K00500041</strain>
    </source>
</reference>
<dbReference type="EMBL" id="CGCX01000450">
    <property type="protein sequence ID" value="CFR76341.1"/>
    <property type="molecule type" value="Genomic_DNA"/>
</dbReference>
<keyword evidence="1" id="KW-0472">Membrane</keyword>
<evidence type="ECO:0000313" key="8">
    <source>
        <dbReference type="Proteomes" id="UP000039021"/>
    </source>
</evidence>
<evidence type="ECO:0000313" key="2">
    <source>
        <dbReference type="EMBL" id="CFR76341.1"/>
    </source>
</evidence>
<feature type="transmembrane region" description="Helical" evidence="1">
    <location>
        <begin position="33"/>
        <end position="60"/>
    </location>
</feature>
<dbReference type="EMBL" id="CQQC01001108">
    <property type="protein sequence ID" value="CNV64591.1"/>
    <property type="molecule type" value="Genomic_DNA"/>
</dbReference>
<keyword evidence="1" id="KW-0812">Transmembrane</keyword>
<evidence type="ECO:0000256" key="1">
    <source>
        <dbReference type="SAM" id="Phobius"/>
    </source>
</evidence>
<name>A0A0T9FRZ6_MYCTX</name>
<dbReference type="EMBL" id="CSBK01003657">
    <property type="protein sequence ID" value="CPB12069.1"/>
    <property type="molecule type" value="Genomic_DNA"/>
</dbReference>
<evidence type="ECO:0000313" key="9">
    <source>
        <dbReference type="Proteomes" id="UP000039217"/>
    </source>
</evidence>
<evidence type="ECO:0000313" key="11">
    <source>
        <dbReference type="Proteomes" id="UP000046680"/>
    </source>
</evidence>
<evidence type="ECO:0000313" key="7">
    <source>
        <dbReference type="Proteomes" id="UP000038802"/>
    </source>
</evidence>
<proteinExistence type="predicted"/>
<sequence>MAAIAAVFWPKKFVAISASSCIRLAATTGGGRVIAYACSKASAAALAWIAVCCVFSAVVYSQPI</sequence>
<dbReference type="Proteomes" id="UP000038802">
    <property type="component" value="Unassembled WGS sequence"/>
</dbReference>
<reference evidence="6" key="2">
    <citation type="submission" date="2015-03" db="EMBL/GenBank/DDBJ databases">
        <authorList>
            <consortium name="Pathogen Informatics"/>
            <person name="Murphy D."/>
        </authorList>
    </citation>
    <scope>NUCLEOTIDE SEQUENCE</scope>
    <source>
        <strain evidence="6">N09902308</strain>
    </source>
</reference>
<dbReference type="AlphaFoldDB" id="A0A0T9FRZ6"/>
<dbReference type="Proteomes" id="UP000039021">
    <property type="component" value="Unassembled WGS sequence"/>
</dbReference>
<organism evidence="4 7">
    <name type="scientific">Mycobacterium tuberculosis</name>
    <dbReference type="NCBI Taxonomy" id="1773"/>
    <lineage>
        <taxon>Bacteria</taxon>
        <taxon>Bacillati</taxon>
        <taxon>Actinomycetota</taxon>
        <taxon>Actinomycetes</taxon>
        <taxon>Mycobacteriales</taxon>
        <taxon>Mycobacteriaceae</taxon>
        <taxon>Mycobacterium</taxon>
        <taxon>Mycobacterium tuberculosis complex</taxon>
    </lineage>
</organism>
<evidence type="ECO:0000313" key="4">
    <source>
        <dbReference type="EMBL" id="COV80487.1"/>
    </source>
</evidence>
<dbReference type="Proteomes" id="UP000046680">
    <property type="component" value="Unassembled WGS sequence"/>
</dbReference>
<dbReference type="EMBL" id="CSAD01000372">
    <property type="protein sequence ID" value="COV86236.1"/>
    <property type="molecule type" value="Genomic_DNA"/>
</dbReference>
<dbReference type="Proteomes" id="UP000039217">
    <property type="component" value="Unassembled WGS sequence"/>
</dbReference>
<accession>A0A0T9FRZ6</accession>